<dbReference type="Proteomes" id="UP001501803">
    <property type="component" value="Unassembled WGS sequence"/>
</dbReference>
<dbReference type="InterPro" id="IPR046373">
    <property type="entry name" value="Acyl-CoA_Oxase/DH_mid-dom_sf"/>
</dbReference>
<comment type="caution">
    <text evidence="1">The sequence shown here is derived from an EMBL/GenBank/DDBJ whole genome shotgun (WGS) entry which is preliminary data.</text>
</comment>
<gene>
    <name evidence="1" type="ORF">GCM10022381_26270</name>
</gene>
<proteinExistence type="predicted"/>
<name>A0ABP7KQP5_9MICO</name>
<accession>A0ABP7KQP5</accession>
<dbReference type="EMBL" id="BAABCN010000007">
    <property type="protein sequence ID" value="GAA3882764.1"/>
    <property type="molecule type" value="Genomic_DNA"/>
</dbReference>
<evidence type="ECO:0000313" key="1">
    <source>
        <dbReference type="EMBL" id="GAA3882764.1"/>
    </source>
</evidence>
<dbReference type="SUPFAM" id="SSF56645">
    <property type="entry name" value="Acyl-CoA dehydrogenase NM domain-like"/>
    <property type="match status" value="1"/>
</dbReference>
<keyword evidence="2" id="KW-1185">Reference proteome</keyword>
<sequence>MEFISRPAVAPPFVSLGNTAPRTANTAATALLAEPLAFAALDVARALTWCVSVGREAPLPGAGATAELWEILATVAAADVGVARMLEPHLDALSILDQAGHPDLSVLGVTEKSSWGVFAAESRESRLDATEHTTEHTTAHATEWTLDGTKVWCSLAGDLSHALVTASVSDSERRLFAINLHDDGVSVHEGPWTARGLQQVRSTPITLDRVRAVAIGGSNWYLERPGFHWGGMGVAACWWGGAIGVSRKLFRQLRESPSDPILEMHAGAVDASLASSRAVLADAARQIDQGVAAPPELAILAKRVRTQVFDSAEASLMHAAHALGPTPLVSDDDHARRVADLDLYIRQHHAERDSASLGRLIREGAEMPW</sequence>
<evidence type="ECO:0000313" key="2">
    <source>
        <dbReference type="Proteomes" id="UP001501803"/>
    </source>
</evidence>
<reference evidence="2" key="1">
    <citation type="journal article" date="2019" name="Int. J. Syst. Evol. Microbiol.">
        <title>The Global Catalogue of Microorganisms (GCM) 10K type strain sequencing project: providing services to taxonomists for standard genome sequencing and annotation.</title>
        <authorList>
            <consortium name="The Broad Institute Genomics Platform"/>
            <consortium name="The Broad Institute Genome Sequencing Center for Infectious Disease"/>
            <person name="Wu L."/>
            <person name="Ma J."/>
        </authorList>
    </citation>
    <scope>NUCLEOTIDE SEQUENCE [LARGE SCALE GENOMIC DNA]</scope>
    <source>
        <strain evidence="2">JCM 17021</strain>
    </source>
</reference>
<dbReference type="Gene3D" id="2.40.110.10">
    <property type="entry name" value="Butyryl-CoA Dehydrogenase, subunit A, domain 2"/>
    <property type="match status" value="1"/>
</dbReference>
<dbReference type="InterPro" id="IPR009100">
    <property type="entry name" value="AcylCoA_DH/oxidase_NM_dom_sf"/>
</dbReference>
<protein>
    <submittedName>
        <fullName evidence="1">Acyl-CoA dehydrogenase</fullName>
    </submittedName>
</protein>
<organism evidence="1 2">
    <name type="scientific">Leifsonia kafniensis</name>
    <dbReference type="NCBI Taxonomy" id="475957"/>
    <lineage>
        <taxon>Bacteria</taxon>
        <taxon>Bacillati</taxon>
        <taxon>Actinomycetota</taxon>
        <taxon>Actinomycetes</taxon>
        <taxon>Micrococcales</taxon>
        <taxon>Microbacteriaceae</taxon>
        <taxon>Leifsonia</taxon>
    </lineage>
</organism>